<dbReference type="PANTHER" id="PTHR16515">
    <property type="entry name" value="PR DOMAIN ZINC FINGER PROTEIN"/>
    <property type="match status" value="1"/>
</dbReference>
<dbReference type="InterPro" id="IPR050331">
    <property type="entry name" value="Zinc_finger"/>
</dbReference>
<dbReference type="EMBL" id="CAIIXF020000002">
    <property type="protein sequence ID" value="CAH1777356.1"/>
    <property type="molecule type" value="Genomic_DNA"/>
</dbReference>
<dbReference type="PROSITE" id="PS00028">
    <property type="entry name" value="ZINC_FINGER_C2H2_1"/>
    <property type="match status" value="2"/>
</dbReference>
<evidence type="ECO:0000256" key="6">
    <source>
        <dbReference type="ARBA" id="ARBA00023242"/>
    </source>
</evidence>
<proteinExistence type="predicted"/>
<evidence type="ECO:0000256" key="1">
    <source>
        <dbReference type="ARBA" id="ARBA00004123"/>
    </source>
</evidence>
<dbReference type="PROSITE" id="PS50157">
    <property type="entry name" value="ZINC_FINGER_C2H2_2"/>
    <property type="match status" value="2"/>
</dbReference>
<comment type="subcellular location">
    <subcellularLocation>
        <location evidence="1">Nucleus</location>
    </subcellularLocation>
</comment>
<evidence type="ECO:0000313" key="8">
    <source>
        <dbReference type="Proteomes" id="UP000749559"/>
    </source>
</evidence>
<organism evidence="7 8">
    <name type="scientific">Owenia fusiformis</name>
    <name type="common">Polychaete worm</name>
    <dbReference type="NCBI Taxonomy" id="6347"/>
    <lineage>
        <taxon>Eukaryota</taxon>
        <taxon>Metazoa</taxon>
        <taxon>Spiralia</taxon>
        <taxon>Lophotrochozoa</taxon>
        <taxon>Annelida</taxon>
        <taxon>Polychaeta</taxon>
        <taxon>Sedentaria</taxon>
        <taxon>Canalipalpata</taxon>
        <taxon>Sabellida</taxon>
        <taxon>Oweniida</taxon>
        <taxon>Oweniidae</taxon>
        <taxon>Owenia</taxon>
    </lineage>
</organism>
<keyword evidence="6" id="KW-0539">Nucleus</keyword>
<keyword evidence="2" id="KW-0479">Metal-binding</keyword>
<evidence type="ECO:0000256" key="3">
    <source>
        <dbReference type="ARBA" id="ARBA00022737"/>
    </source>
</evidence>
<dbReference type="GO" id="GO:0008270">
    <property type="term" value="F:zinc ion binding"/>
    <property type="evidence" value="ECO:0007669"/>
    <property type="project" value="UniProtKB-KW"/>
</dbReference>
<gene>
    <name evidence="7" type="ORF">OFUS_LOCUS4411</name>
</gene>
<dbReference type="Gene3D" id="3.30.160.60">
    <property type="entry name" value="Classic Zinc Finger"/>
    <property type="match status" value="2"/>
</dbReference>
<evidence type="ECO:0000313" key="7">
    <source>
        <dbReference type="EMBL" id="CAH1777356.1"/>
    </source>
</evidence>
<dbReference type="GO" id="GO:0005634">
    <property type="term" value="C:nucleus"/>
    <property type="evidence" value="ECO:0007669"/>
    <property type="project" value="UniProtKB-SubCell"/>
</dbReference>
<dbReference type="AlphaFoldDB" id="A0A8J1TGG2"/>
<dbReference type="GO" id="GO:0010468">
    <property type="term" value="P:regulation of gene expression"/>
    <property type="evidence" value="ECO:0007669"/>
    <property type="project" value="TreeGrafter"/>
</dbReference>
<reference evidence="7" key="1">
    <citation type="submission" date="2022-03" db="EMBL/GenBank/DDBJ databases">
        <authorList>
            <person name="Martin C."/>
        </authorList>
    </citation>
    <scope>NUCLEOTIDE SEQUENCE</scope>
</reference>
<dbReference type="SUPFAM" id="SSF57667">
    <property type="entry name" value="beta-beta-alpha zinc fingers"/>
    <property type="match status" value="1"/>
</dbReference>
<protein>
    <submittedName>
        <fullName evidence="7">Uncharacterized protein</fullName>
    </submittedName>
</protein>
<evidence type="ECO:0000256" key="4">
    <source>
        <dbReference type="ARBA" id="ARBA00022771"/>
    </source>
</evidence>
<accession>A0A8J1TGG2</accession>
<keyword evidence="3" id="KW-0677">Repeat</keyword>
<evidence type="ECO:0000256" key="2">
    <source>
        <dbReference type="ARBA" id="ARBA00022723"/>
    </source>
</evidence>
<name>A0A8J1TGG2_OWEFU</name>
<dbReference type="Proteomes" id="UP000749559">
    <property type="component" value="Unassembled WGS sequence"/>
</dbReference>
<keyword evidence="5" id="KW-0862">Zinc</keyword>
<keyword evidence="4" id="KW-0863">Zinc-finger</keyword>
<dbReference type="SMART" id="SM00355">
    <property type="entry name" value="ZnF_C2H2"/>
    <property type="match status" value="2"/>
</dbReference>
<comment type="caution">
    <text evidence="7">The sequence shown here is derived from an EMBL/GenBank/DDBJ whole genome shotgun (WGS) entry which is preliminary data.</text>
</comment>
<keyword evidence="8" id="KW-1185">Reference proteome</keyword>
<sequence length="106" mass="12390">MHDTNHTNYHSTYGYNNAALKSAIKHNTTVTLTQPSHTRTNRPNEDLRCHLCLKTFGKRQHLGYHMNIHTGEKPYKCDKCSAAFHQPGHLHYHKKKNHLQSIEQYI</sequence>
<dbReference type="PANTHER" id="PTHR16515:SF49">
    <property type="entry name" value="GASTRULA ZINC FINGER PROTEIN XLCGF49.1-LIKE-RELATED"/>
    <property type="match status" value="1"/>
</dbReference>
<dbReference type="InterPro" id="IPR013087">
    <property type="entry name" value="Znf_C2H2_type"/>
</dbReference>
<dbReference type="OrthoDB" id="4748970at2759"/>
<dbReference type="FunFam" id="3.30.160.60:FF:000176">
    <property type="entry name" value="zinc finger protein 70"/>
    <property type="match status" value="1"/>
</dbReference>
<evidence type="ECO:0000256" key="5">
    <source>
        <dbReference type="ARBA" id="ARBA00022833"/>
    </source>
</evidence>
<dbReference type="InterPro" id="IPR036236">
    <property type="entry name" value="Znf_C2H2_sf"/>
</dbReference>